<keyword evidence="4" id="KW-0904">Protein phosphatase</keyword>
<evidence type="ECO:0000259" key="6">
    <source>
        <dbReference type="PROSITE" id="PS50056"/>
    </source>
</evidence>
<dbReference type="PROSITE" id="PS00383">
    <property type="entry name" value="TYR_PHOSPHATASE_1"/>
    <property type="match status" value="1"/>
</dbReference>
<evidence type="ECO:0000259" key="5">
    <source>
        <dbReference type="PROSITE" id="PS50054"/>
    </source>
</evidence>
<dbReference type="Pfam" id="PF00782">
    <property type="entry name" value="DSPc"/>
    <property type="match status" value="1"/>
</dbReference>
<dbReference type="SMART" id="SM00404">
    <property type="entry name" value="PTPc_motif"/>
    <property type="match status" value="1"/>
</dbReference>
<protein>
    <recommendedName>
        <fullName evidence="2">protein-tyrosine-phosphatase</fullName>
        <ecNumber evidence="2">3.1.3.48</ecNumber>
    </recommendedName>
</protein>
<evidence type="ECO:0000313" key="7">
    <source>
        <dbReference type="EMBL" id="CEM46974.1"/>
    </source>
</evidence>
<dbReference type="GO" id="GO:0017017">
    <property type="term" value="F:MAP kinase tyrosine/serine/threonine phosphatase activity"/>
    <property type="evidence" value="ECO:0007669"/>
    <property type="project" value="TreeGrafter"/>
</dbReference>
<dbReference type="VEuPathDB" id="CryptoDB:Cvel_8111"/>
<dbReference type="SMART" id="SM00195">
    <property type="entry name" value="DSPc"/>
    <property type="match status" value="1"/>
</dbReference>
<sequence length="223" mass="24746">MPRAVEALAAPSVFLTSPVHEVIRHSVSPSGGESSTHSSVLFIGSSVAAKDSDWLVASKVHFVLNCAAVEDVIVPKDLYSQLDIQWLQLEDLFDNTSCDISPYFDRCIKEINRRLKDGESVLVHCRSGKSRSASIVLAYLMASRGMSLVEGVMMLREKRPVVYPNKAFFLSLIHLEKRLCGPGQQPSMKPEMIELHEDPTPVKWLNVAAVDRRGDPEPFRAGE</sequence>
<dbReference type="PROSITE" id="PS50054">
    <property type="entry name" value="TYR_PHOSPHATASE_DUAL"/>
    <property type="match status" value="1"/>
</dbReference>
<dbReference type="SUPFAM" id="SSF52799">
    <property type="entry name" value="(Phosphotyrosine protein) phosphatases II"/>
    <property type="match status" value="1"/>
</dbReference>
<dbReference type="GO" id="GO:0005737">
    <property type="term" value="C:cytoplasm"/>
    <property type="evidence" value="ECO:0007669"/>
    <property type="project" value="TreeGrafter"/>
</dbReference>
<reference evidence="7" key="1">
    <citation type="submission" date="2014-11" db="EMBL/GenBank/DDBJ databases">
        <authorList>
            <person name="Otto D Thomas"/>
            <person name="Naeem Raeece"/>
        </authorList>
    </citation>
    <scope>NUCLEOTIDE SEQUENCE</scope>
</reference>
<gene>
    <name evidence="7" type="ORF">Cvel_8111</name>
</gene>
<evidence type="ECO:0000256" key="1">
    <source>
        <dbReference type="ARBA" id="ARBA00008601"/>
    </source>
</evidence>
<dbReference type="PANTHER" id="PTHR10159:SF519">
    <property type="entry name" value="DUAL SPECIFICITY PROTEIN PHOSPHATASE MPK3"/>
    <property type="match status" value="1"/>
</dbReference>
<proteinExistence type="inferred from homology"/>
<organism evidence="7">
    <name type="scientific">Chromera velia CCMP2878</name>
    <dbReference type="NCBI Taxonomy" id="1169474"/>
    <lineage>
        <taxon>Eukaryota</taxon>
        <taxon>Sar</taxon>
        <taxon>Alveolata</taxon>
        <taxon>Colpodellida</taxon>
        <taxon>Chromeraceae</taxon>
        <taxon>Chromera</taxon>
    </lineage>
</organism>
<dbReference type="EMBL" id="CDMZ01003604">
    <property type="protein sequence ID" value="CEM46974.1"/>
    <property type="molecule type" value="Genomic_DNA"/>
</dbReference>
<dbReference type="PANTHER" id="PTHR10159">
    <property type="entry name" value="DUAL SPECIFICITY PROTEIN PHOSPHATASE"/>
    <property type="match status" value="1"/>
</dbReference>
<comment type="similarity">
    <text evidence="1">Belongs to the protein-tyrosine phosphatase family. Non-receptor class dual specificity subfamily.</text>
</comment>
<dbReference type="CDD" id="cd14498">
    <property type="entry name" value="DSP"/>
    <property type="match status" value="1"/>
</dbReference>
<feature type="domain" description="Tyrosine-protein phosphatase" evidence="5">
    <location>
        <begin position="33"/>
        <end position="181"/>
    </location>
</feature>
<dbReference type="AlphaFoldDB" id="A0A0G4HRF3"/>
<dbReference type="EC" id="3.1.3.48" evidence="2"/>
<dbReference type="PROSITE" id="PS50056">
    <property type="entry name" value="TYR_PHOSPHATASE_2"/>
    <property type="match status" value="1"/>
</dbReference>
<name>A0A0G4HRF3_9ALVE</name>
<dbReference type="GO" id="GO:0043409">
    <property type="term" value="P:negative regulation of MAPK cascade"/>
    <property type="evidence" value="ECO:0007669"/>
    <property type="project" value="TreeGrafter"/>
</dbReference>
<dbReference type="PhylomeDB" id="A0A0G4HRF3"/>
<dbReference type="InterPro" id="IPR016130">
    <property type="entry name" value="Tyr_Pase_AS"/>
</dbReference>
<dbReference type="GO" id="GO:0033550">
    <property type="term" value="F:MAP kinase tyrosine phosphatase activity"/>
    <property type="evidence" value="ECO:0007669"/>
    <property type="project" value="TreeGrafter"/>
</dbReference>
<dbReference type="InterPro" id="IPR020422">
    <property type="entry name" value="TYR_PHOSPHATASE_DUAL_dom"/>
</dbReference>
<feature type="domain" description="Tyrosine specific protein phosphatases" evidence="6">
    <location>
        <begin position="102"/>
        <end position="170"/>
    </location>
</feature>
<dbReference type="InterPro" id="IPR029021">
    <property type="entry name" value="Prot-tyrosine_phosphatase-like"/>
</dbReference>
<dbReference type="GO" id="GO:0008330">
    <property type="term" value="F:protein tyrosine/threonine phosphatase activity"/>
    <property type="evidence" value="ECO:0007669"/>
    <property type="project" value="TreeGrafter"/>
</dbReference>
<keyword evidence="3" id="KW-0378">Hydrolase</keyword>
<evidence type="ECO:0000256" key="2">
    <source>
        <dbReference type="ARBA" id="ARBA00013064"/>
    </source>
</evidence>
<dbReference type="Gene3D" id="3.90.190.10">
    <property type="entry name" value="Protein tyrosine phosphatase superfamily"/>
    <property type="match status" value="1"/>
</dbReference>
<dbReference type="InterPro" id="IPR003595">
    <property type="entry name" value="Tyr_Pase_cat"/>
</dbReference>
<accession>A0A0G4HRF3</accession>
<dbReference type="InterPro" id="IPR000340">
    <property type="entry name" value="Dual-sp_phosphatase_cat-dom"/>
</dbReference>
<evidence type="ECO:0000256" key="3">
    <source>
        <dbReference type="ARBA" id="ARBA00022801"/>
    </source>
</evidence>
<evidence type="ECO:0000256" key="4">
    <source>
        <dbReference type="ARBA" id="ARBA00022912"/>
    </source>
</evidence>
<dbReference type="InterPro" id="IPR000387">
    <property type="entry name" value="Tyr_Pase_dom"/>
</dbReference>